<keyword evidence="4" id="KW-1185">Reference proteome</keyword>
<evidence type="ECO:0000256" key="2">
    <source>
        <dbReference type="SAM" id="Phobius"/>
    </source>
</evidence>
<keyword evidence="2" id="KW-0812">Transmembrane</keyword>
<proteinExistence type="predicted"/>
<feature type="region of interest" description="Disordered" evidence="1">
    <location>
        <begin position="561"/>
        <end position="607"/>
    </location>
</feature>
<comment type="caution">
    <text evidence="3">The sequence shown here is derived from an EMBL/GenBank/DDBJ whole genome shotgun (WGS) entry which is preliminary data.</text>
</comment>
<sequence length="645" mass="72112">MTSHDQARPASNLLRATPAGADPNPRPLIATIEFDSLQPCETLVTAKTGHKVIASFNVASWPAHAMYIPGGPAIFQPPAMPAMLERKQDTSPATSWHTDPWPSGTSRSWKPMETLAWKRSCLAIQAMSPDFRFDDIDVAMSVTHCRGLLAMCTGAEDHRCFYQISLVHNILVVNRVFRRQKPRTGETPGEEEEKSPDDSHPTQRSSFDFGKYFESKFRKWPPGLENSYNHVRHLQYDLGQLKCLIGVGVDATIHAPVEMRTSGSSQAMPPRSFEMEGFQVVLQGANPNTSAAEMKTKRQFRQHEIDQVWFSRTANLIHADMGLDKGKTSQNSDHVFVRNVKVEDTSNRLHQWENVERNQLALRKLNNTPNTYTNTNMPDTYHLAADAEEALSPGLSPKRSETFSSFTTEEKTIDGVTFLDILPAEPYKLQVLVHLGPGLETRWRSITVTESDDVATIVKKLLSEYKSSVSWLWRLQYRVVEGKTLTLQKAALRNAATFEQSGPAHCDHPQCFIGRCEDAGDLTRAFLFPPDCLYQWSGYKLDKSAYKDCRVTSGHEVLLITHTPPVPKPKKEKKEKEEKKPKTTRAKESHSANSSTSSTGLVSEPEHKSDGVCCTVCGIITVLVILAVAGLFVWAFVKVPPQSPK</sequence>
<protein>
    <submittedName>
        <fullName evidence="3">Uu.00g010330.m01.CDS01</fullName>
    </submittedName>
</protein>
<name>A0AAI8VY82_9PEZI</name>
<keyword evidence="2" id="KW-0472">Membrane</keyword>
<dbReference type="PANTHER" id="PTHR35179:SF1">
    <property type="entry name" value="INTEGRAL MEMBRANE PROTEIN"/>
    <property type="match status" value="1"/>
</dbReference>
<reference evidence="3" key="1">
    <citation type="submission" date="2023-10" db="EMBL/GenBank/DDBJ databases">
        <authorList>
            <person name="Hackl T."/>
        </authorList>
    </citation>
    <scope>NUCLEOTIDE SEQUENCE</scope>
</reference>
<evidence type="ECO:0000313" key="4">
    <source>
        <dbReference type="Proteomes" id="UP001295740"/>
    </source>
</evidence>
<feature type="region of interest" description="Disordered" evidence="1">
    <location>
        <begin position="181"/>
        <end position="205"/>
    </location>
</feature>
<organism evidence="3 4">
    <name type="scientific">Anthostomella pinea</name>
    <dbReference type="NCBI Taxonomy" id="933095"/>
    <lineage>
        <taxon>Eukaryota</taxon>
        <taxon>Fungi</taxon>
        <taxon>Dikarya</taxon>
        <taxon>Ascomycota</taxon>
        <taxon>Pezizomycotina</taxon>
        <taxon>Sordariomycetes</taxon>
        <taxon>Xylariomycetidae</taxon>
        <taxon>Xylariales</taxon>
        <taxon>Xylariaceae</taxon>
        <taxon>Anthostomella</taxon>
    </lineage>
</organism>
<dbReference type="EMBL" id="CAUWAG010000020">
    <property type="protein sequence ID" value="CAJ2512914.1"/>
    <property type="molecule type" value="Genomic_DNA"/>
</dbReference>
<feature type="compositionally biased region" description="Low complexity" evidence="1">
    <location>
        <begin position="591"/>
        <end position="603"/>
    </location>
</feature>
<gene>
    <name evidence="3" type="ORF">KHLLAP_LOCUS13382</name>
</gene>
<dbReference type="Proteomes" id="UP001295740">
    <property type="component" value="Unassembled WGS sequence"/>
</dbReference>
<keyword evidence="2" id="KW-1133">Transmembrane helix</keyword>
<feature type="region of interest" description="Disordered" evidence="1">
    <location>
        <begin position="1"/>
        <end position="26"/>
    </location>
</feature>
<evidence type="ECO:0000313" key="3">
    <source>
        <dbReference type="EMBL" id="CAJ2512914.1"/>
    </source>
</evidence>
<dbReference type="PANTHER" id="PTHR35179">
    <property type="entry name" value="PROTEIN CBG02620"/>
    <property type="match status" value="1"/>
</dbReference>
<accession>A0AAI8VY82</accession>
<evidence type="ECO:0000256" key="1">
    <source>
        <dbReference type="SAM" id="MobiDB-lite"/>
    </source>
</evidence>
<feature type="transmembrane region" description="Helical" evidence="2">
    <location>
        <begin position="618"/>
        <end position="637"/>
    </location>
</feature>
<feature type="compositionally biased region" description="Basic and acidic residues" evidence="1">
    <location>
        <begin position="572"/>
        <end position="590"/>
    </location>
</feature>
<dbReference type="AlphaFoldDB" id="A0AAI8VY82"/>